<evidence type="ECO:0000313" key="3">
    <source>
        <dbReference type="Proteomes" id="UP000050280"/>
    </source>
</evidence>
<name>A0A0P7AES5_9FLAO</name>
<evidence type="ECO:0000313" key="2">
    <source>
        <dbReference type="EMBL" id="KPM31730.1"/>
    </source>
</evidence>
<accession>A0A0P7AES5</accession>
<reference evidence="2 3" key="1">
    <citation type="submission" date="2015-09" db="EMBL/GenBank/DDBJ databases">
        <title>Genome sequence of the marine flavobacterium Croceitalea dokdonensis DOKDO 023 that contains proton- and sodium-pumping rhodopsins.</title>
        <authorList>
            <person name="Kwon S.-K."/>
            <person name="Lee H.K."/>
            <person name="Kwak M.-J."/>
            <person name="Kim J.F."/>
        </authorList>
    </citation>
    <scope>NUCLEOTIDE SEQUENCE [LARGE SCALE GENOMIC DNA]</scope>
    <source>
        <strain evidence="2 3">DOKDO 023</strain>
    </source>
</reference>
<dbReference type="STRING" id="1300341.I595_2225"/>
<gene>
    <name evidence="2" type="ORF">I595_2225</name>
</gene>
<organism evidence="2 3">
    <name type="scientific">Croceitalea dokdonensis DOKDO 023</name>
    <dbReference type="NCBI Taxonomy" id="1300341"/>
    <lineage>
        <taxon>Bacteria</taxon>
        <taxon>Pseudomonadati</taxon>
        <taxon>Bacteroidota</taxon>
        <taxon>Flavobacteriia</taxon>
        <taxon>Flavobacteriales</taxon>
        <taxon>Flavobacteriaceae</taxon>
        <taxon>Croceitalea</taxon>
    </lineage>
</organism>
<dbReference type="Proteomes" id="UP000050280">
    <property type="component" value="Unassembled WGS sequence"/>
</dbReference>
<evidence type="ECO:0000256" key="1">
    <source>
        <dbReference type="SAM" id="MobiDB-lite"/>
    </source>
</evidence>
<sequence length="37" mass="4101">MGIVTPFKDGINRFSARPSPKNMNTESKANGVMIMLF</sequence>
<protein>
    <submittedName>
        <fullName evidence="2">Uncharacterized protein</fullName>
    </submittedName>
</protein>
<proteinExistence type="predicted"/>
<dbReference type="AlphaFoldDB" id="A0A0P7AES5"/>
<feature type="region of interest" description="Disordered" evidence="1">
    <location>
        <begin position="1"/>
        <end position="25"/>
    </location>
</feature>
<comment type="caution">
    <text evidence="2">The sequence shown here is derived from an EMBL/GenBank/DDBJ whole genome shotgun (WGS) entry which is preliminary data.</text>
</comment>
<keyword evidence="3" id="KW-1185">Reference proteome</keyword>
<dbReference type="EMBL" id="LDJX01000004">
    <property type="protein sequence ID" value="KPM31730.1"/>
    <property type="molecule type" value="Genomic_DNA"/>
</dbReference>